<keyword evidence="1" id="KW-0378">Hydrolase</keyword>
<evidence type="ECO:0000256" key="4">
    <source>
        <dbReference type="PROSITE-ProRule" id="PRU01161"/>
    </source>
</evidence>
<feature type="domain" description="PNPLA" evidence="5">
    <location>
        <begin position="1"/>
        <end position="112"/>
    </location>
</feature>
<keyword evidence="2" id="KW-0442">Lipid degradation</keyword>
<evidence type="ECO:0000313" key="7">
    <source>
        <dbReference type="Proteomes" id="UP000305064"/>
    </source>
</evidence>
<dbReference type="SUPFAM" id="SSF52151">
    <property type="entry name" value="FabD/lysophospholipase-like"/>
    <property type="match status" value="1"/>
</dbReference>
<dbReference type="GO" id="GO:0019369">
    <property type="term" value="P:arachidonate metabolic process"/>
    <property type="evidence" value="ECO:0007669"/>
    <property type="project" value="TreeGrafter"/>
</dbReference>
<dbReference type="GO" id="GO:0047499">
    <property type="term" value="F:calcium-independent phospholipase A2 activity"/>
    <property type="evidence" value="ECO:0007669"/>
    <property type="project" value="TreeGrafter"/>
</dbReference>
<organism evidence="6 7">
    <name type="scientific">Aureobasidium pullulans</name>
    <name type="common">Black yeast</name>
    <name type="synonym">Pullularia pullulans</name>
    <dbReference type="NCBI Taxonomy" id="5580"/>
    <lineage>
        <taxon>Eukaryota</taxon>
        <taxon>Fungi</taxon>
        <taxon>Dikarya</taxon>
        <taxon>Ascomycota</taxon>
        <taxon>Pezizomycotina</taxon>
        <taxon>Dothideomycetes</taxon>
        <taxon>Dothideomycetidae</taxon>
        <taxon>Dothideales</taxon>
        <taxon>Saccotheciaceae</taxon>
        <taxon>Aureobasidium</taxon>
    </lineage>
</organism>
<gene>
    <name evidence="6" type="ORF">D6C94_07064</name>
</gene>
<dbReference type="AlphaFoldDB" id="A0A4S9UR57"/>
<dbReference type="EMBL" id="QZBJ01000050">
    <property type="protein sequence ID" value="THY72115.1"/>
    <property type="molecule type" value="Genomic_DNA"/>
</dbReference>
<comment type="caution">
    <text evidence="6">The sequence shown here is derived from an EMBL/GenBank/DDBJ whole genome shotgun (WGS) entry which is preliminary data.</text>
</comment>
<protein>
    <submittedName>
        <fullName evidence="6">FabD/lysophospholipase-like protein</fullName>
    </submittedName>
</protein>
<proteinExistence type="predicted"/>
<evidence type="ECO:0000256" key="2">
    <source>
        <dbReference type="ARBA" id="ARBA00022963"/>
    </source>
</evidence>
<evidence type="ECO:0000259" key="5">
    <source>
        <dbReference type="PROSITE" id="PS51635"/>
    </source>
</evidence>
<evidence type="ECO:0000256" key="3">
    <source>
        <dbReference type="ARBA" id="ARBA00023098"/>
    </source>
</evidence>
<dbReference type="PROSITE" id="PS51635">
    <property type="entry name" value="PNPLA"/>
    <property type="match status" value="1"/>
</dbReference>
<feature type="short sequence motif" description="DGA/G" evidence="4">
    <location>
        <begin position="99"/>
        <end position="101"/>
    </location>
</feature>
<dbReference type="GO" id="GO:0046486">
    <property type="term" value="P:glycerolipid metabolic process"/>
    <property type="evidence" value="ECO:0007669"/>
    <property type="project" value="UniProtKB-ARBA"/>
</dbReference>
<evidence type="ECO:0000256" key="1">
    <source>
        <dbReference type="ARBA" id="ARBA00022801"/>
    </source>
</evidence>
<dbReference type="GO" id="GO:0016020">
    <property type="term" value="C:membrane"/>
    <property type="evidence" value="ECO:0007669"/>
    <property type="project" value="TreeGrafter"/>
</dbReference>
<dbReference type="Pfam" id="PF01734">
    <property type="entry name" value="Patatin"/>
    <property type="match status" value="1"/>
</dbReference>
<dbReference type="Gene3D" id="3.40.1090.10">
    <property type="entry name" value="Cytosolic phospholipase A2 catalytic domain"/>
    <property type="match status" value="1"/>
</dbReference>
<dbReference type="Proteomes" id="UP000305064">
    <property type="component" value="Unassembled WGS sequence"/>
</dbReference>
<sequence length="248" mass="27251">MPGREAKYSATNFETVIKKLVKKHTGDENTLLASADEVCKVFVCAQPALNPDTSHPFIMRSFEGYSPLGDLTIWQAARATSAAPTFFKQLVIGNHQFIDGGLGSNNPCRVLLKECQQIYRKKPGCTVSCIISIGSGMPKNIGISELNGIGFSWLRDVVKTLSGMATDCEAINEEVATWFKATPNLYYRFNVEQGLQDVEMDKHEKLNIVTAKTEGYLSKDVQQERLVQAAKALSVADRGPCLVTELGK</sequence>
<keyword evidence="3" id="KW-0443">Lipid metabolism</keyword>
<reference evidence="6 7" key="1">
    <citation type="submission" date="2018-10" db="EMBL/GenBank/DDBJ databases">
        <title>Fifty Aureobasidium pullulans genomes reveal a recombining polyextremotolerant generalist.</title>
        <authorList>
            <person name="Gostincar C."/>
            <person name="Turk M."/>
            <person name="Zajc J."/>
            <person name="Gunde-Cimerman N."/>
        </authorList>
    </citation>
    <scope>NUCLEOTIDE SEQUENCE [LARGE SCALE GENOMIC DNA]</scope>
    <source>
        <strain evidence="6 7">EXF-4256</strain>
    </source>
</reference>
<dbReference type="PANTHER" id="PTHR24185">
    <property type="entry name" value="CALCIUM-INDEPENDENT PHOSPHOLIPASE A2-GAMMA"/>
    <property type="match status" value="1"/>
</dbReference>
<dbReference type="InterPro" id="IPR002641">
    <property type="entry name" value="PNPLA_dom"/>
</dbReference>
<comment type="caution">
    <text evidence="4">Lacks conserved residue(s) required for the propagation of feature annotation.</text>
</comment>
<name>A0A4S9UR57_AURPU</name>
<dbReference type="InterPro" id="IPR016035">
    <property type="entry name" value="Acyl_Trfase/lysoPLipase"/>
</dbReference>
<dbReference type="GO" id="GO:0016042">
    <property type="term" value="P:lipid catabolic process"/>
    <property type="evidence" value="ECO:0007669"/>
    <property type="project" value="UniProtKB-KW"/>
</dbReference>
<dbReference type="PANTHER" id="PTHR24185:SF1">
    <property type="entry name" value="CALCIUM-INDEPENDENT PHOSPHOLIPASE A2-GAMMA"/>
    <property type="match status" value="1"/>
</dbReference>
<accession>A0A4S9UR57</accession>
<evidence type="ECO:0000313" key="6">
    <source>
        <dbReference type="EMBL" id="THY72115.1"/>
    </source>
</evidence>